<dbReference type="STRING" id="1461694.ATO9_14560"/>
<dbReference type="RefSeq" id="WP_043750363.1">
    <property type="nucleotide sequence ID" value="NZ_AQQX01000005.1"/>
</dbReference>
<dbReference type="PANTHER" id="PTHR43737:SF1">
    <property type="entry name" value="DUF1501 DOMAIN-CONTAINING PROTEIN"/>
    <property type="match status" value="1"/>
</dbReference>
<dbReference type="InterPro" id="IPR006311">
    <property type="entry name" value="TAT_signal"/>
</dbReference>
<sequence length="419" mass="44470">MTRSMTSRRSFLARSLALGCSAAASPLLAPLSLAAAPWDNRLVVIILRGGMDGLGVVQPWGDPDYASLRAGMPRPGTKGGPLDLDGFFALHSGLTPLMALWKAGELGFVNATSTPYRDKRSHFDGQDILEAGVPDSQSPIRDGWLNRMLQAVPGVEAETAYTIGPSGMLLTKGAAEVAEWSPESVLAMTPQAEQLMAHVMHDDPLFRDVLAEALDLAGSLPTAALMRKGGMDGDPEEMLEGMAALRQSAQVSKDHSGAVSVAEFAADRLRGDARIAAFSLNGWDTHNRQNAALTRPLKQLAEVILALRDNLGPVWAKTGVIAMTEFGRTARINGTDGTDHGTGGTMLFAGGALRGGRMHGKWPGLAEEALYKRRDLMPTSDVRAHAAAVMQGLFGLDRNVLETAVFPGLDMGTGARLVL</sequence>
<protein>
    <submittedName>
        <fullName evidence="2">Twin-arginine translocation pathway signal</fullName>
    </submittedName>
</protein>
<feature type="signal peptide" evidence="1">
    <location>
        <begin position="1"/>
        <end position="35"/>
    </location>
</feature>
<comment type="caution">
    <text evidence="2">The sequence shown here is derived from an EMBL/GenBank/DDBJ whole genome shotgun (WGS) entry which is preliminary data.</text>
</comment>
<dbReference type="AlphaFoldDB" id="A0A0A0ECN3"/>
<dbReference type="eggNOG" id="COG4102">
    <property type="taxonomic scope" value="Bacteria"/>
</dbReference>
<proteinExistence type="predicted"/>
<dbReference type="Pfam" id="PF07394">
    <property type="entry name" value="DUF1501"/>
    <property type="match status" value="1"/>
</dbReference>
<evidence type="ECO:0000313" key="3">
    <source>
        <dbReference type="Proteomes" id="UP000030004"/>
    </source>
</evidence>
<dbReference type="PANTHER" id="PTHR43737">
    <property type="entry name" value="BLL7424 PROTEIN"/>
    <property type="match status" value="1"/>
</dbReference>
<dbReference type="EMBL" id="AQQX01000005">
    <property type="protein sequence ID" value="KGM48194.1"/>
    <property type="molecule type" value="Genomic_DNA"/>
</dbReference>
<reference evidence="2 3" key="1">
    <citation type="journal article" date="2015" name="Antonie Van Leeuwenhoek">
        <title>Pseudooceanicola atlanticus gen. nov. sp. nov., isolated from surface seawater of the Atlantic Ocean and reclassification of Oceanicola batsensis, Oceanicola marinus, Oceanicola nitratireducens, Oceanicola nanhaiensis, Oceanicola antarcticus and Oceanicola flagellatus, as Pseudooceanicola batsensis comb. nov., Pseudooceanicola marinus comb. nov., Pseudooceanicola nitratireducens comb. nov., Pseudooceanicola nanhaiensis comb. nov., Pseudooceanicola antarcticus comb. nov., and Pseudooceanicola flagellatus comb. nov.</title>
        <authorList>
            <person name="Lai Q."/>
            <person name="Li G."/>
            <person name="Liu X."/>
            <person name="Du Y."/>
            <person name="Sun F."/>
            <person name="Shao Z."/>
        </authorList>
    </citation>
    <scope>NUCLEOTIDE SEQUENCE [LARGE SCALE GENOMIC DNA]</scope>
    <source>
        <strain evidence="2 3">22II-s11g</strain>
    </source>
</reference>
<keyword evidence="3" id="KW-1185">Reference proteome</keyword>
<accession>A0A0A0ECN3</accession>
<dbReference type="PROSITE" id="PS51318">
    <property type="entry name" value="TAT"/>
    <property type="match status" value="1"/>
</dbReference>
<keyword evidence="1" id="KW-0732">Signal</keyword>
<name>A0A0A0ECN3_9RHOB</name>
<evidence type="ECO:0000256" key="1">
    <source>
        <dbReference type="SAM" id="SignalP"/>
    </source>
</evidence>
<organism evidence="2 3">
    <name type="scientific">Pseudooceanicola atlanticus</name>
    <dbReference type="NCBI Taxonomy" id="1461694"/>
    <lineage>
        <taxon>Bacteria</taxon>
        <taxon>Pseudomonadati</taxon>
        <taxon>Pseudomonadota</taxon>
        <taxon>Alphaproteobacteria</taxon>
        <taxon>Rhodobacterales</taxon>
        <taxon>Paracoccaceae</taxon>
        <taxon>Pseudooceanicola</taxon>
    </lineage>
</organism>
<dbReference type="InterPro" id="IPR010869">
    <property type="entry name" value="DUF1501"/>
</dbReference>
<dbReference type="Proteomes" id="UP000030004">
    <property type="component" value="Unassembled WGS sequence"/>
</dbReference>
<gene>
    <name evidence="2" type="ORF">ATO9_14560</name>
</gene>
<evidence type="ECO:0000313" key="2">
    <source>
        <dbReference type="EMBL" id="KGM48194.1"/>
    </source>
</evidence>
<feature type="chain" id="PRO_5001962099" evidence="1">
    <location>
        <begin position="36"/>
        <end position="419"/>
    </location>
</feature>